<keyword evidence="12" id="KW-1185">Reference proteome</keyword>
<dbReference type="PANTHER" id="PTHR43394">
    <property type="entry name" value="ATP-DEPENDENT PERMEASE MDL1, MITOCHONDRIAL"/>
    <property type="match status" value="1"/>
</dbReference>
<dbReference type="PANTHER" id="PTHR43394:SF1">
    <property type="entry name" value="ATP-BINDING CASSETTE SUB-FAMILY B MEMBER 10, MITOCHONDRIAL"/>
    <property type="match status" value="1"/>
</dbReference>
<name>A0A2S7WEG6_9FLAO</name>
<protein>
    <submittedName>
        <fullName evidence="11">Antibiotic ABC transporter ATP-binding protein</fullName>
    </submittedName>
</protein>
<comment type="subcellular location">
    <subcellularLocation>
        <location evidence="1">Cell membrane</location>
        <topology evidence="1">Multi-pass membrane protein</topology>
    </subcellularLocation>
</comment>
<keyword evidence="4" id="KW-0547">Nucleotide-binding</keyword>
<accession>A0A2S7WEG6</accession>
<dbReference type="GO" id="GO:0016887">
    <property type="term" value="F:ATP hydrolysis activity"/>
    <property type="evidence" value="ECO:0007669"/>
    <property type="project" value="InterPro"/>
</dbReference>
<dbReference type="Gene3D" id="3.40.50.300">
    <property type="entry name" value="P-loop containing nucleotide triphosphate hydrolases"/>
    <property type="match status" value="1"/>
</dbReference>
<keyword evidence="2" id="KW-0813">Transport</keyword>
<reference evidence="11 12" key="1">
    <citation type="submission" date="2016-12" db="EMBL/GenBank/DDBJ databases">
        <title>Trade-off between light-utilization and light-protection in marine flavobacteria.</title>
        <authorList>
            <person name="Kumagai Y."/>
            <person name="Yoshizawa S."/>
            <person name="Kogure K."/>
            <person name="Iwasaki W."/>
        </authorList>
    </citation>
    <scope>NUCLEOTIDE SEQUENCE [LARGE SCALE GENOMIC DNA]</scope>
    <source>
        <strain evidence="11 12">KCTC 22729</strain>
    </source>
</reference>
<evidence type="ECO:0000259" key="10">
    <source>
        <dbReference type="PROSITE" id="PS50929"/>
    </source>
</evidence>
<dbReference type="Pfam" id="PF00005">
    <property type="entry name" value="ABC_tran"/>
    <property type="match status" value="1"/>
</dbReference>
<evidence type="ECO:0000256" key="7">
    <source>
        <dbReference type="ARBA" id="ARBA00023136"/>
    </source>
</evidence>
<dbReference type="InterPro" id="IPR027417">
    <property type="entry name" value="P-loop_NTPase"/>
</dbReference>
<dbReference type="Pfam" id="PF00664">
    <property type="entry name" value="ABC_membrane"/>
    <property type="match status" value="1"/>
</dbReference>
<gene>
    <name evidence="11" type="ORF">BTO13_12555</name>
</gene>
<dbReference type="AlphaFoldDB" id="A0A2S7WEG6"/>
<organism evidence="11 12">
    <name type="scientific">Polaribacter gangjinensis</name>
    <dbReference type="NCBI Taxonomy" id="574710"/>
    <lineage>
        <taxon>Bacteria</taxon>
        <taxon>Pseudomonadati</taxon>
        <taxon>Bacteroidota</taxon>
        <taxon>Flavobacteriia</taxon>
        <taxon>Flavobacteriales</taxon>
        <taxon>Flavobacteriaceae</taxon>
    </lineage>
</organism>
<evidence type="ECO:0000256" key="6">
    <source>
        <dbReference type="ARBA" id="ARBA00022989"/>
    </source>
</evidence>
<dbReference type="InterPro" id="IPR017871">
    <property type="entry name" value="ABC_transporter-like_CS"/>
</dbReference>
<dbReference type="PROSITE" id="PS00211">
    <property type="entry name" value="ABC_TRANSPORTER_1"/>
    <property type="match status" value="1"/>
</dbReference>
<dbReference type="GO" id="GO:0005886">
    <property type="term" value="C:plasma membrane"/>
    <property type="evidence" value="ECO:0007669"/>
    <property type="project" value="UniProtKB-SubCell"/>
</dbReference>
<evidence type="ECO:0000313" key="12">
    <source>
        <dbReference type="Proteomes" id="UP000237608"/>
    </source>
</evidence>
<dbReference type="OrthoDB" id="1291564at2"/>
<dbReference type="CDD" id="cd03254">
    <property type="entry name" value="ABCC_Glucan_exporter_like"/>
    <property type="match status" value="1"/>
</dbReference>
<evidence type="ECO:0000256" key="4">
    <source>
        <dbReference type="ARBA" id="ARBA00022741"/>
    </source>
</evidence>
<dbReference type="GO" id="GO:0005524">
    <property type="term" value="F:ATP binding"/>
    <property type="evidence" value="ECO:0007669"/>
    <property type="project" value="UniProtKB-KW"/>
</dbReference>
<evidence type="ECO:0000313" key="11">
    <source>
        <dbReference type="EMBL" id="PQJ76003.1"/>
    </source>
</evidence>
<evidence type="ECO:0000256" key="3">
    <source>
        <dbReference type="ARBA" id="ARBA00022692"/>
    </source>
</evidence>
<evidence type="ECO:0000256" key="1">
    <source>
        <dbReference type="ARBA" id="ARBA00004651"/>
    </source>
</evidence>
<dbReference type="SUPFAM" id="SSF52540">
    <property type="entry name" value="P-loop containing nucleoside triphosphate hydrolases"/>
    <property type="match status" value="1"/>
</dbReference>
<dbReference type="RefSeq" id="WP_105047149.1">
    <property type="nucleotide sequence ID" value="NZ_CP150662.1"/>
</dbReference>
<feature type="transmembrane region" description="Helical" evidence="8">
    <location>
        <begin position="246"/>
        <end position="270"/>
    </location>
</feature>
<dbReference type="SMART" id="SM00382">
    <property type="entry name" value="AAA"/>
    <property type="match status" value="1"/>
</dbReference>
<feature type="domain" description="ABC transmembrane type-1" evidence="10">
    <location>
        <begin position="29"/>
        <end position="312"/>
    </location>
</feature>
<dbReference type="Proteomes" id="UP000237608">
    <property type="component" value="Unassembled WGS sequence"/>
</dbReference>
<dbReference type="InterPro" id="IPR003439">
    <property type="entry name" value="ABC_transporter-like_ATP-bd"/>
</dbReference>
<evidence type="ECO:0000256" key="8">
    <source>
        <dbReference type="SAM" id="Phobius"/>
    </source>
</evidence>
<feature type="transmembrane region" description="Helical" evidence="8">
    <location>
        <begin position="26"/>
        <end position="50"/>
    </location>
</feature>
<dbReference type="InterPro" id="IPR003593">
    <property type="entry name" value="AAA+_ATPase"/>
</dbReference>
<feature type="transmembrane region" description="Helical" evidence="8">
    <location>
        <begin position="70"/>
        <end position="92"/>
    </location>
</feature>
<evidence type="ECO:0000259" key="9">
    <source>
        <dbReference type="PROSITE" id="PS50893"/>
    </source>
</evidence>
<comment type="caution">
    <text evidence="11">The sequence shown here is derived from an EMBL/GenBank/DDBJ whole genome shotgun (WGS) entry which is preliminary data.</text>
</comment>
<feature type="domain" description="ABC transporter" evidence="9">
    <location>
        <begin position="345"/>
        <end position="579"/>
    </location>
</feature>
<keyword evidence="6 8" id="KW-1133">Transmembrane helix</keyword>
<keyword evidence="5 11" id="KW-0067">ATP-binding</keyword>
<dbReference type="InterPro" id="IPR036640">
    <property type="entry name" value="ABC1_TM_sf"/>
</dbReference>
<dbReference type="PROSITE" id="PS50893">
    <property type="entry name" value="ABC_TRANSPORTER_2"/>
    <property type="match status" value="1"/>
</dbReference>
<dbReference type="SUPFAM" id="SSF90123">
    <property type="entry name" value="ABC transporter transmembrane region"/>
    <property type="match status" value="1"/>
</dbReference>
<dbReference type="InterPro" id="IPR039421">
    <property type="entry name" value="Type_1_exporter"/>
</dbReference>
<keyword evidence="3 8" id="KW-0812">Transmembrane</keyword>
<evidence type="ECO:0000256" key="2">
    <source>
        <dbReference type="ARBA" id="ARBA00022448"/>
    </source>
</evidence>
<feature type="transmembrane region" description="Helical" evidence="8">
    <location>
        <begin position="144"/>
        <end position="164"/>
    </location>
</feature>
<dbReference type="InterPro" id="IPR011527">
    <property type="entry name" value="ABC1_TM_dom"/>
</dbReference>
<dbReference type="CDD" id="cd18544">
    <property type="entry name" value="ABC_6TM_TmrA_like"/>
    <property type="match status" value="1"/>
</dbReference>
<proteinExistence type="predicted"/>
<dbReference type="EMBL" id="MSCL01000001">
    <property type="protein sequence ID" value="PQJ76003.1"/>
    <property type="molecule type" value="Genomic_DNA"/>
</dbReference>
<feature type="transmembrane region" description="Helical" evidence="8">
    <location>
        <begin position="170"/>
        <end position="190"/>
    </location>
</feature>
<evidence type="ECO:0000256" key="5">
    <source>
        <dbReference type="ARBA" id="ARBA00022840"/>
    </source>
</evidence>
<dbReference type="PROSITE" id="PS50929">
    <property type="entry name" value="ABC_TM1F"/>
    <property type="match status" value="1"/>
</dbReference>
<keyword evidence="7 8" id="KW-0472">Membrane</keyword>
<dbReference type="Gene3D" id="1.20.1560.10">
    <property type="entry name" value="ABC transporter type 1, transmembrane domain"/>
    <property type="match status" value="1"/>
</dbReference>
<dbReference type="FunFam" id="3.40.50.300:FF:000287">
    <property type="entry name" value="Multidrug ABC transporter ATP-binding protein"/>
    <property type="match status" value="1"/>
</dbReference>
<dbReference type="GO" id="GO:0015421">
    <property type="term" value="F:ABC-type oligopeptide transporter activity"/>
    <property type="evidence" value="ECO:0007669"/>
    <property type="project" value="TreeGrafter"/>
</dbReference>
<sequence>MSENSGKAFDMQIFSRLMSFAKRYRLYFFIASSSTILLALFSILTPYILIDTVDKYMISKDKVGLLNYSLLMLGILFAEVFLQFVFIYYANWVGQHIIRDMRAHIFRHILKFKMSYFDTNSVGKLVTRVVSDIETIAAFFSNGVFTILSDVLKMLAVAGIMLFLDWKLALITMSVLPILVYATKVFQVAIKATFQEVRNQVANLNGFVQERVTGMKIVQLFNREHIEYQNFKEINDKHKVANIKTIWYYSVFFPIAEILSSIGIGLIVWFGGGQAIQNSGISVGMIMGFIQFAQMLFRPLRQIADKFNQLQMGIVAGERVFKVIDTHSSIAKNGTLEAANLKGNIIFDNVRFSYVQGEEVLKGVSFDVKSGQTIAIVGATGAGKSTIINLINRFYEIDSGTIFVDGVSVENYTLESLRNQIAIVLQDVFLFSDSILNNITLKDENISLQDVENAAKQIGIHDFINTLPGGYHYNVKERGAMLSSGQRQLIAFLRAYVSKPSILILDEATSSVDANSEQMIQFATEKITKGRTSIVIAHRLATIKQADKILVMDKGLVVEEGTHYELLEKENGYYKNLYDKQFSLEQVS</sequence>